<evidence type="ECO:0000313" key="3">
    <source>
        <dbReference type="Proteomes" id="UP000494117"/>
    </source>
</evidence>
<name>A0A6S7DUD1_9BURK</name>
<dbReference type="AlphaFoldDB" id="A0A6S7DUD1"/>
<proteinExistence type="predicted"/>
<accession>A0A6S7DUD1</accession>
<keyword evidence="3" id="KW-1185">Reference proteome</keyword>
<dbReference type="EMBL" id="CADILG010000006">
    <property type="protein sequence ID" value="CAB3843878.1"/>
    <property type="molecule type" value="Genomic_DNA"/>
</dbReference>
<evidence type="ECO:0000259" key="1">
    <source>
        <dbReference type="Pfam" id="PF10099"/>
    </source>
</evidence>
<dbReference type="Proteomes" id="UP000494117">
    <property type="component" value="Unassembled WGS sequence"/>
</dbReference>
<sequence>MNYRDPELQDRLAAEYVLGGLRGGARRRFIQLMRDDAALRRAVVDWEDKLLPLALALPPEAPPPGIWDAIVARIAPAPSPAPASRSHLHRLSWWRRLSAGLAAAAVVLAVMLFRPPSPPPQPRTVAVLNGEKTPGLLVLNSLADHRLAVQPMRDLTALADGRALELWAISPNQAPRSLGLLTPDQTTVLTPRQPPQQGDTVAVTLEPPGGAPNGVPTGPIVLSGSVI</sequence>
<feature type="domain" description="Anti-sigma K factor RskA C-terminal" evidence="1">
    <location>
        <begin position="100"/>
        <end position="220"/>
    </location>
</feature>
<evidence type="ECO:0000313" key="2">
    <source>
        <dbReference type="EMBL" id="CAB3843878.1"/>
    </source>
</evidence>
<dbReference type="GO" id="GO:0005886">
    <property type="term" value="C:plasma membrane"/>
    <property type="evidence" value="ECO:0007669"/>
    <property type="project" value="InterPro"/>
</dbReference>
<dbReference type="InterPro" id="IPR018764">
    <property type="entry name" value="RskA_C"/>
</dbReference>
<dbReference type="InterPro" id="IPR051474">
    <property type="entry name" value="Anti-sigma-K/W_factor"/>
</dbReference>
<protein>
    <recommendedName>
        <fullName evidence="1">Anti-sigma K factor RskA C-terminal domain-containing protein</fullName>
    </recommendedName>
</protein>
<dbReference type="PANTHER" id="PTHR37461">
    <property type="entry name" value="ANTI-SIGMA-K FACTOR RSKA"/>
    <property type="match status" value="1"/>
</dbReference>
<dbReference type="GO" id="GO:0006417">
    <property type="term" value="P:regulation of translation"/>
    <property type="evidence" value="ECO:0007669"/>
    <property type="project" value="TreeGrafter"/>
</dbReference>
<reference evidence="2 3" key="1">
    <citation type="submission" date="2020-04" db="EMBL/GenBank/DDBJ databases">
        <authorList>
            <person name="De Canck E."/>
        </authorList>
    </citation>
    <scope>NUCLEOTIDE SEQUENCE [LARGE SCALE GENOMIC DNA]</scope>
    <source>
        <strain evidence="2 3">LMG 26858</strain>
    </source>
</reference>
<dbReference type="Pfam" id="PF10099">
    <property type="entry name" value="RskA_C"/>
    <property type="match status" value="1"/>
</dbReference>
<dbReference type="PANTHER" id="PTHR37461:SF1">
    <property type="entry name" value="ANTI-SIGMA-K FACTOR RSKA"/>
    <property type="match status" value="1"/>
</dbReference>
<gene>
    <name evidence="2" type="ORF">LMG26858_01346</name>
</gene>
<dbReference type="RefSeq" id="WP_175206296.1">
    <property type="nucleotide sequence ID" value="NZ_CADILG010000006.1"/>
</dbReference>
<dbReference type="GO" id="GO:0016989">
    <property type="term" value="F:sigma factor antagonist activity"/>
    <property type="evidence" value="ECO:0007669"/>
    <property type="project" value="TreeGrafter"/>
</dbReference>
<organism evidence="2 3">
    <name type="scientific">Achromobacter anxifer</name>
    <dbReference type="NCBI Taxonomy" id="1287737"/>
    <lineage>
        <taxon>Bacteria</taxon>
        <taxon>Pseudomonadati</taxon>
        <taxon>Pseudomonadota</taxon>
        <taxon>Betaproteobacteria</taxon>
        <taxon>Burkholderiales</taxon>
        <taxon>Alcaligenaceae</taxon>
        <taxon>Achromobacter</taxon>
    </lineage>
</organism>